<comment type="caution">
    <text evidence="2">The sequence shown here is derived from an EMBL/GenBank/DDBJ whole genome shotgun (WGS) entry which is preliminary data.</text>
</comment>
<evidence type="ECO:0000256" key="1">
    <source>
        <dbReference type="SAM" id="SignalP"/>
    </source>
</evidence>
<organism evidence="2 3">
    <name type="scientific">Peronospora belbahrii</name>
    <dbReference type="NCBI Taxonomy" id="622444"/>
    <lineage>
        <taxon>Eukaryota</taxon>
        <taxon>Sar</taxon>
        <taxon>Stramenopiles</taxon>
        <taxon>Oomycota</taxon>
        <taxon>Peronosporomycetes</taxon>
        <taxon>Peronosporales</taxon>
        <taxon>Peronosporaceae</taxon>
        <taxon>Peronospora</taxon>
    </lineage>
</organism>
<dbReference type="EMBL" id="CAKLCB010000273">
    <property type="protein sequence ID" value="CAH0518921.1"/>
    <property type="molecule type" value="Genomic_DNA"/>
</dbReference>
<feature type="chain" id="PRO_5045233804" description="AB hydrolase-1 domain-containing protein" evidence="1">
    <location>
        <begin position="20"/>
        <end position="228"/>
    </location>
</feature>
<feature type="signal peptide" evidence="1">
    <location>
        <begin position="1"/>
        <end position="19"/>
    </location>
</feature>
<name>A0ABN8D481_9STRA</name>
<evidence type="ECO:0000313" key="3">
    <source>
        <dbReference type="Proteomes" id="UP001158986"/>
    </source>
</evidence>
<dbReference type="SUPFAM" id="SSF53474">
    <property type="entry name" value="alpha/beta-Hydrolases"/>
    <property type="match status" value="1"/>
</dbReference>
<dbReference type="Proteomes" id="UP001158986">
    <property type="component" value="Unassembled WGS sequence"/>
</dbReference>
<proteinExistence type="predicted"/>
<dbReference type="Gene3D" id="3.40.50.1820">
    <property type="entry name" value="alpha/beta hydrolase"/>
    <property type="match status" value="1"/>
</dbReference>
<protein>
    <recommendedName>
        <fullName evidence="4">AB hydrolase-1 domain-containing protein</fullName>
    </recommendedName>
</protein>
<dbReference type="InterPro" id="IPR029058">
    <property type="entry name" value="AB_hydrolase_fold"/>
</dbReference>
<keyword evidence="1" id="KW-0732">Signal</keyword>
<evidence type="ECO:0000313" key="2">
    <source>
        <dbReference type="EMBL" id="CAH0518921.1"/>
    </source>
</evidence>
<evidence type="ECO:0008006" key="4">
    <source>
        <dbReference type="Google" id="ProtNLM"/>
    </source>
</evidence>
<reference evidence="2 3" key="1">
    <citation type="submission" date="2021-11" db="EMBL/GenBank/DDBJ databases">
        <authorList>
            <person name="Islam A."/>
            <person name="Islam S."/>
            <person name="Flora M.S."/>
            <person name="Rahman M."/>
            <person name="Ziaur R.M."/>
            <person name="Epstein J.H."/>
            <person name="Hassan M."/>
            <person name="Klassen M."/>
            <person name="Woodard K."/>
            <person name="Webb A."/>
            <person name="Webby R.J."/>
            <person name="El Zowalaty M.E."/>
        </authorList>
    </citation>
    <scope>NUCLEOTIDE SEQUENCE [LARGE SCALE GENOMIC DNA]</scope>
    <source>
        <strain evidence="2">Pbs1</strain>
    </source>
</reference>
<sequence>MKLYYAISLVVVAAQVSDALNISFQGGLNGYYTCAKYTFAADGSSDGHDAECAVFSAPLCYPGICEVPDCVNPTVDIFVKRIPAVSDPETARNVWLVQGGPVEFCMDDLHSRLNGAVNVYTIDHRGTGPSTLLDCVVAQVGVNEEIDPLKVPACAQAVQRKYESLLSFSITSAAMDVATFISDYTNGTNTIVYSGSYGTALVERLMHLNCSEVTGYVLDGIATTSGAP</sequence>
<gene>
    <name evidence="2" type="ORF">PBS001_LOCUS5471</name>
</gene>
<keyword evidence="3" id="KW-1185">Reference proteome</keyword>
<accession>A0ABN8D481</accession>